<dbReference type="AlphaFoldDB" id="A0ABD0JHD4"/>
<proteinExistence type="predicted"/>
<evidence type="ECO:0000313" key="3">
    <source>
        <dbReference type="Proteomes" id="UP001519460"/>
    </source>
</evidence>
<evidence type="ECO:0000313" key="2">
    <source>
        <dbReference type="EMBL" id="KAK7474397.1"/>
    </source>
</evidence>
<feature type="compositionally biased region" description="Basic and acidic residues" evidence="1">
    <location>
        <begin position="26"/>
        <end position="49"/>
    </location>
</feature>
<protein>
    <submittedName>
        <fullName evidence="2">Uncharacterized protein</fullName>
    </submittedName>
</protein>
<keyword evidence="3" id="KW-1185">Reference proteome</keyword>
<dbReference type="EMBL" id="JACVVK020000438">
    <property type="protein sequence ID" value="KAK7474397.1"/>
    <property type="molecule type" value="Genomic_DNA"/>
</dbReference>
<evidence type="ECO:0000256" key="1">
    <source>
        <dbReference type="SAM" id="MobiDB-lite"/>
    </source>
</evidence>
<name>A0ABD0JHD4_9CAEN</name>
<comment type="caution">
    <text evidence="2">The sequence shown here is derived from an EMBL/GenBank/DDBJ whole genome shotgun (WGS) entry which is preliminary data.</text>
</comment>
<accession>A0ABD0JHD4</accession>
<reference evidence="2 3" key="1">
    <citation type="journal article" date="2023" name="Sci. Data">
        <title>Genome assembly of the Korean intertidal mud-creeper Batillaria attramentaria.</title>
        <authorList>
            <person name="Patra A.K."/>
            <person name="Ho P.T."/>
            <person name="Jun S."/>
            <person name="Lee S.J."/>
            <person name="Kim Y."/>
            <person name="Won Y.J."/>
        </authorList>
    </citation>
    <scope>NUCLEOTIDE SEQUENCE [LARGE SCALE GENOMIC DNA]</scope>
    <source>
        <strain evidence="2">Wonlab-2016</strain>
    </source>
</reference>
<feature type="region of interest" description="Disordered" evidence="1">
    <location>
        <begin position="26"/>
        <end position="56"/>
    </location>
</feature>
<gene>
    <name evidence="2" type="ORF">BaRGS_00034351</name>
</gene>
<organism evidence="2 3">
    <name type="scientific">Batillaria attramentaria</name>
    <dbReference type="NCBI Taxonomy" id="370345"/>
    <lineage>
        <taxon>Eukaryota</taxon>
        <taxon>Metazoa</taxon>
        <taxon>Spiralia</taxon>
        <taxon>Lophotrochozoa</taxon>
        <taxon>Mollusca</taxon>
        <taxon>Gastropoda</taxon>
        <taxon>Caenogastropoda</taxon>
        <taxon>Sorbeoconcha</taxon>
        <taxon>Cerithioidea</taxon>
        <taxon>Batillariidae</taxon>
        <taxon>Batillaria</taxon>
    </lineage>
</organism>
<sequence length="100" mass="11793">MIKSNKTLKSHYFHINVNPPLDVATCRERETEKEGRERTRRDVSSDQRCRSTGNLISRKKGPYQNSIWSWHFDVRTGHRQHRTPRLVNCERGARALCPPH</sequence>
<dbReference type="Proteomes" id="UP001519460">
    <property type="component" value="Unassembled WGS sequence"/>
</dbReference>